<dbReference type="InterPro" id="IPR048332">
    <property type="entry name" value="GD_AH_C"/>
</dbReference>
<name>A0A0G0KRX8_9BACT</name>
<dbReference type="EMBL" id="LBVC01000028">
    <property type="protein sequence ID" value="KKQ78255.1"/>
    <property type="molecule type" value="Genomic_DNA"/>
</dbReference>
<organism evidence="2 3">
    <name type="scientific">Candidatus Daviesbacteria bacterium GW2011_GWF2_38_6</name>
    <dbReference type="NCBI Taxonomy" id="1618432"/>
    <lineage>
        <taxon>Bacteria</taxon>
        <taxon>Candidatus Daviesiibacteriota</taxon>
    </lineage>
</organism>
<dbReference type="PANTHER" id="PTHR30536">
    <property type="entry name" value="ALTRONATE/GALACTARATE DEHYDRATASE"/>
    <property type="match status" value="1"/>
</dbReference>
<dbReference type="GO" id="GO:0019698">
    <property type="term" value="P:D-galacturonate catabolic process"/>
    <property type="evidence" value="ECO:0007669"/>
    <property type="project" value="TreeGrafter"/>
</dbReference>
<evidence type="ECO:0000313" key="2">
    <source>
        <dbReference type="EMBL" id="KKQ78255.1"/>
    </source>
</evidence>
<comment type="caution">
    <text evidence="2">The sequence shown here is derived from an EMBL/GenBank/DDBJ whole genome shotgun (WGS) entry which is preliminary data.</text>
</comment>
<gene>
    <name evidence="2" type="ORF">US99_C0028G0009</name>
</gene>
<evidence type="ECO:0000313" key="3">
    <source>
        <dbReference type="Proteomes" id="UP000034324"/>
    </source>
</evidence>
<reference evidence="2 3" key="1">
    <citation type="journal article" date="2015" name="Nature">
        <title>rRNA introns, odd ribosomes, and small enigmatic genomes across a large radiation of phyla.</title>
        <authorList>
            <person name="Brown C.T."/>
            <person name="Hug L.A."/>
            <person name="Thomas B.C."/>
            <person name="Sharon I."/>
            <person name="Castelle C.J."/>
            <person name="Singh A."/>
            <person name="Wilkins M.J."/>
            <person name="Williams K.H."/>
            <person name="Banfield J.F."/>
        </authorList>
    </citation>
    <scope>NUCLEOTIDE SEQUENCE [LARGE SCALE GENOMIC DNA]</scope>
</reference>
<protein>
    <submittedName>
        <fullName evidence="2">Altronate dehydratase</fullName>
    </submittedName>
</protein>
<dbReference type="Proteomes" id="UP000034324">
    <property type="component" value="Unassembled WGS sequence"/>
</dbReference>
<proteinExistence type="predicted"/>
<dbReference type="Pfam" id="PF20629">
    <property type="entry name" value="GD_AH_C"/>
    <property type="match status" value="1"/>
</dbReference>
<dbReference type="AlphaFoldDB" id="A0A0G0KRX8"/>
<evidence type="ECO:0000259" key="1">
    <source>
        <dbReference type="Pfam" id="PF20629"/>
    </source>
</evidence>
<feature type="domain" description="D-galactarate/Altronate dehydratase C-terminal" evidence="1">
    <location>
        <begin position="1"/>
        <end position="96"/>
    </location>
</feature>
<dbReference type="PANTHER" id="PTHR30536:SF5">
    <property type="entry name" value="ALTRONATE DEHYDRATASE"/>
    <property type="match status" value="1"/>
</dbReference>
<dbReference type="InterPro" id="IPR052172">
    <property type="entry name" value="UxaA_altronate/galactarate_dh"/>
</dbReference>
<accession>A0A0G0KRX8</accession>
<sequence length="112" mass="11851">MNGPGNDFESMTGIVASGANVILFSTGMGTTEGNLIAPVVKLSSRTEVYEKMGEDIDFNAGALLDESISMEQLSDKLLDIVIEVASGKTRQVVDQDGVELSILARSDQRGKG</sequence>